<dbReference type="eggNOG" id="COG4397">
    <property type="taxonomic scope" value="Bacteria"/>
</dbReference>
<dbReference type="EMBL" id="AMRI01000009">
    <property type="protein sequence ID" value="EKE75191.1"/>
    <property type="molecule type" value="Genomic_DNA"/>
</dbReference>
<reference evidence="2 3" key="1">
    <citation type="journal article" date="2012" name="J. Bacteriol.">
        <title>Genome Sequence of Gallaecimonas xiamenensis Type Strain 3-C-1.</title>
        <authorList>
            <person name="Lai Q."/>
            <person name="Wang L."/>
            <person name="Wang W."/>
            <person name="Shao Z."/>
        </authorList>
    </citation>
    <scope>NUCLEOTIDE SEQUENCE [LARGE SCALE GENOMIC DNA]</scope>
    <source>
        <strain evidence="2 3">3-C-1</strain>
    </source>
</reference>
<protein>
    <submittedName>
        <fullName evidence="2">Putative major head subunit</fullName>
    </submittedName>
</protein>
<organism evidence="2 3">
    <name type="scientific">Gallaecimonas xiamenensis 3-C-1</name>
    <dbReference type="NCBI Taxonomy" id="745411"/>
    <lineage>
        <taxon>Bacteria</taxon>
        <taxon>Pseudomonadati</taxon>
        <taxon>Pseudomonadota</taxon>
        <taxon>Gammaproteobacteria</taxon>
        <taxon>Enterobacterales</taxon>
        <taxon>Gallaecimonadaceae</taxon>
        <taxon>Gallaecimonas</taxon>
    </lineage>
</organism>
<gene>
    <name evidence="2" type="ORF">B3C1_07941</name>
</gene>
<evidence type="ECO:0000313" key="3">
    <source>
        <dbReference type="Proteomes" id="UP000006755"/>
    </source>
</evidence>
<dbReference type="STRING" id="745411.B3C1_07941"/>
<evidence type="ECO:0000259" key="1">
    <source>
        <dbReference type="Pfam" id="PF10124"/>
    </source>
</evidence>
<dbReference type="Pfam" id="PF10124">
    <property type="entry name" value="Mu-like_gpT"/>
    <property type="match status" value="1"/>
</dbReference>
<sequence length="301" mass="32776">MIITPAALTALMTGFRADFEAGKALAESQYLQIATEVPSTSKSTTYGWLGKFPAFREWVGDRVINDMAASSYVIENKPFESTVGVDRDDIEDDNIGVYKPLMQEMGRASTVFPDELVFPLLDAGVSTTCYDGQNFFDTDHPVYPNADGTGAAVSVSNYNDNGGAPGALWFLLDTTRAIKPFIYQNRRSMQFMQMNKADDEQVFTSKTFRFGVDCRANAGYGFWQMAYASGQELTADNIWAAIGAMRAFKADGGKPLGIKPNLLVVRGTQQQAAEEALKANLTGGGSNTLSGKLKIVVADWL</sequence>
<dbReference type="InterPro" id="IPR018774">
    <property type="entry name" value="Phage_Mu_GpT"/>
</dbReference>
<proteinExistence type="predicted"/>
<dbReference type="Proteomes" id="UP000006755">
    <property type="component" value="Unassembled WGS sequence"/>
</dbReference>
<comment type="caution">
    <text evidence="2">The sequence shown here is derived from an EMBL/GenBank/DDBJ whole genome shotgun (WGS) entry which is preliminary data.</text>
</comment>
<keyword evidence="3" id="KW-1185">Reference proteome</keyword>
<accession>K2IXP5</accession>
<name>K2IXP5_9GAMM</name>
<evidence type="ECO:0000313" key="2">
    <source>
        <dbReference type="EMBL" id="EKE75191.1"/>
    </source>
</evidence>
<dbReference type="AlphaFoldDB" id="K2IXP5"/>
<dbReference type="PATRIC" id="fig|745411.4.peg.1563"/>
<dbReference type="RefSeq" id="WP_008484065.1">
    <property type="nucleotide sequence ID" value="NZ_AMRI01000009.1"/>
</dbReference>
<feature type="domain" description="Bacteriophage Mu GpT" evidence="1">
    <location>
        <begin position="8"/>
        <end position="301"/>
    </location>
</feature>
<dbReference type="OrthoDB" id="9804833at2"/>